<protein>
    <recommendedName>
        <fullName evidence="4">Reverse transcriptase domain-containing protein</fullName>
    </recommendedName>
</protein>
<dbReference type="PANTHER" id="PTHR33050">
    <property type="entry name" value="REVERSE TRANSCRIPTASE DOMAIN-CONTAINING PROTEIN"/>
    <property type="match status" value="1"/>
</dbReference>
<dbReference type="OrthoDB" id="443733at2759"/>
<feature type="compositionally biased region" description="Basic residues" evidence="1">
    <location>
        <begin position="882"/>
        <end position="895"/>
    </location>
</feature>
<dbReference type="InterPro" id="IPR052055">
    <property type="entry name" value="Hepadnavirus_pol/RT"/>
</dbReference>
<sequence>MQGGVGGLRHHTMQYPATARLLCTFVQKQAPEHCFTTISLFENVKTPMHRDGRNGYPYNAVWAISTFKGGQIWVQDCGGSVARLVGDSSFHGNLHELSDTSPLVFNARERYHCTEDWEGIRLVLIAFSVCSLNKISAEEIEAVRELGFVLPLSDELAGEVDTSAHVTETPPMEPFRPEACGNAGPTWPGDSGPFTDGFGLCSPTRWKPGARGRRLAVGAQRLAKALHMLVKSFVLRAAPDPERMAMELVLGRFQASPFPAKEMKDLRRRWFGLLGDLGVDFSSVPSGQPFYLHAIARTAELLEDPDWEIITEGEDNFVRGVPIGVDAPIPHVPQVFEPKVKSRRLDASEFEWDRDNYSSALESEEALLEKFREEESLGRMYPTTLGALRQEFGEANIRIASLGAIRKPDNSARPLHDGTHGVQVNNNIRLLSQQAVPGPADIAYMVDEPVKCGEVPFVVSADVASAHRLCKVRRADWPFLACRAVEGSNTIWVNTVGTFGISSASFWWARLFGIIGRTVARCLLQSWFYQIVYVDDLLSTFGGRQRYVNSLMWLALYEMMGTPFSYKKFKGGWRVQVIGYELDFQSHALGITAARGKYIADWVEKAKQSHYVVQTRDFSEFLGRLGFVARVLHWLKPHLAPLYAWSAATAPGLTATLPLTVILVLSYVNMLLSRESYKISAAQPTVHREAAFHTDAKCADGFVVLGGWESLGKAPKDAKWFSLKLGPNEVPYLFDEKGGSQWASASAELLGTLAALFAFGWLQPTFRQRRLPVNVTAATDNRGNEALRRKLSTTKWPLMLVNIQLSDLLMAAGLTLSLNWKPRDENVLADQLTNEVFTSFSAQHRVSLSFSDLPLGILSELWETKMQFESSRKAAQMVRTDKHPRKKQKHQKTAW</sequence>
<dbReference type="EMBL" id="CAJNDS010002507">
    <property type="protein sequence ID" value="CAE7503579.1"/>
    <property type="molecule type" value="Genomic_DNA"/>
</dbReference>
<keyword evidence="3" id="KW-1185">Reference proteome</keyword>
<proteinExistence type="predicted"/>
<evidence type="ECO:0000313" key="3">
    <source>
        <dbReference type="Proteomes" id="UP000604046"/>
    </source>
</evidence>
<reference evidence="2" key="1">
    <citation type="submission" date="2021-02" db="EMBL/GenBank/DDBJ databases">
        <authorList>
            <person name="Dougan E. K."/>
            <person name="Rhodes N."/>
            <person name="Thang M."/>
            <person name="Chan C."/>
        </authorList>
    </citation>
    <scope>NUCLEOTIDE SEQUENCE</scope>
</reference>
<evidence type="ECO:0000313" key="2">
    <source>
        <dbReference type="EMBL" id="CAE7503579.1"/>
    </source>
</evidence>
<organism evidence="2 3">
    <name type="scientific">Symbiodinium natans</name>
    <dbReference type="NCBI Taxonomy" id="878477"/>
    <lineage>
        <taxon>Eukaryota</taxon>
        <taxon>Sar</taxon>
        <taxon>Alveolata</taxon>
        <taxon>Dinophyceae</taxon>
        <taxon>Suessiales</taxon>
        <taxon>Symbiodiniaceae</taxon>
        <taxon>Symbiodinium</taxon>
    </lineage>
</organism>
<dbReference type="PANTHER" id="PTHR33050:SF7">
    <property type="entry name" value="RIBONUCLEASE H"/>
    <property type="match status" value="1"/>
</dbReference>
<gene>
    <name evidence="2" type="ORF">SNAT2548_LOCUS28202</name>
</gene>
<accession>A0A812SZS9</accession>
<evidence type="ECO:0000256" key="1">
    <source>
        <dbReference type="SAM" id="MobiDB-lite"/>
    </source>
</evidence>
<feature type="region of interest" description="Disordered" evidence="1">
    <location>
        <begin position="873"/>
        <end position="895"/>
    </location>
</feature>
<evidence type="ECO:0008006" key="4">
    <source>
        <dbReference type="Google" id="ProtNLM"/>
    </source>
</evidence>
<dbReference type="Proteomes" id="UP000604046">
    <property type="component" value="Unassembled WGS sequence"/>
</dbReference>
<name>A0A812SZS9_9DINO</name>
<comment type="caution">
    <text evidence="2">The sequence shown here is derived from an EMBL/GenBank/DDBJ whole genome shotgun (WGS) entry which is preliminary data.</text>
</comment>
<dbReference type="AlphaFoldDB" id="A0A812SZS9"/>